<dbReference type="GO" id="GO:0009086">
    <property type="term" value="P:methionine biosynthetic process"/>
    <property type="evidence" value="ECO:0007669"/>
    <property type="project" value="TreeGrafter"/>
</dbReference>
<dbReference type="PANTHER" id="PTHR32268">
    <property type="entry name" value="HOMOSERINE O-ACETYLTRANSFERASE"/>
    <property type="match status" value="1"/>
</dbReference>
<evidence type="ECO:0000256" key="2">
    <source>
        <dbReference type="HAMAP-Rule" id="MF_00296"/>
    </source>
</evidence>
<proteinExistence type="inferred from homology"/>
<organism evidence="5 6">
    <name type="scientific">Bacillus cytotoxicus</name>
    <dbReference type="NCBI Taxonomy" id="580165"/>
    <lineage>
        <taxon>Bacteria</taxon>
        <taxon>Bacillati</taxon>
        <taxon>Bacillota</taxon>
        <taxon>Bacilli</taxon>
        <taxon>Bacillales</taxon>
        <taxon>Bacillaceae</taxon>
        <taxon>Bacillus</taxon>
        <taxon>Bacillus cereus group</taxon>
    </lineage>
</organism>
<accession>A0AAX2CLZ4</accession>
<dbReference type="NCBIfam" id="NF005262">
    <property type="entry name" value="PRK06765.1"/>
    <property type="match status" value="1"/>
</dbReference>
<keyword evidence="2" id="KW-0028">Amino-acid biosynthesis</keyword>
<dbReference type="GO" id="GO:0004414">
    <property type="term" value="F:homoserine O-acetyltransferase activity"/>
    <property type="evidence" value="ECO:0007669"/>
    <property type="project" value="TreeGrafter"/>
</dbReference>
<comment type="caution">
    <text evidence="5">The sequence shown here is derived from an EMBL/GenBank/DDBJ whole genome shotgun (WGS) entry which is preliminary data.</text>
</comment>
<feature type="active site" description="Nucleophile" evidence="3">
    <location>
        <position position="151"/>
    </location>
</feature>
<keyword evidence="2" id="KW-0012">Acyltransferase</keyword>
<reference evidence="5 6" key="1">
    <citation type="submission" date="2016-08" db="EMBL/GenBank/DDBJ databases">
        <authorList>
            <person name="Loux V."/>
            <person name="Rue O."/>
        </authorList>
    </citation>
    <scope>NUCLEOTIDE SEQUENCE [LARGE SCALE GENOMIC DNA]</scope>
    <source>
        <strain evidence="5 6">AFSSA_08CEB44bac</strain>
    </source>
</reference>
<name>A0AAX2CLZ4_9BACI</name>
<evidence type="ECO:0000313" key="5">
    <source>
        <dbReference type="EMBL" id="SCM03436.1"/>
    </source>
</evidence>
<dbReference type="GO" id="GO:0009092">
    <property type="term" value="P:homoserine metabolic process"/>
    <property type="evidence" value="ECO:0007669"/>
    <property type="project" value="TreeGrafter"/>
</dbReference>
<gene>
    <name evidence="5" type="ORF">BCB44BAC_03822</name>
</gene>
<sequence>MYVKKECFSLKQFTFANKKKIPIQMGYETYGKLNKEKSNAILVCHYFSATSHAAGKYTENDLLPGWWDGLIGPGKAIDTDQYFVICTDNLCNVQVKNPYVITTGPKSMNPETGLEYGMDFPVFTFLDVARIQYELIKEIGINRLHAVIGPSAGGMIAQQWAVHYPHMVERMIGVITNPQNPVVTSVNVLRNAIDAIQLDPKWQDGTYGEEQPIKGLHVASKMMFINAFDAKYYEKEFPRNSTETKPYENFGSPTSFEKEIDCLTLQNIQFVDANSWMYTAKATLLHDIAYGFSSMDEALSQIEANVLMIPCKQDVLQPAHYNYKMVDSLKKQGKFAEVYEIESTNGHMAGVMDIHLFEKKLYEFLNRKISSFV</sequence>
<comment type="subcellular location">
    <subcellularLocation>
        <location evidence="2">Cytoplasm</location>
    </subcellularLocation>
</comment>
<evidence type="ECO:0000256" key="3">
    <source>
        <dbReference type="PIRSR" id="PIRSR000443-1"/>
    </source>
</evidence>
<evidence type="ECO:0000259" key="4">
    <source>
        <dbReference type="Pfam" id="PF00561"/>
    </source>
</evidence>
<dbReference type="EMBL" id="FMIK01000051">
    <property type="protein sequence ID" value="SCM03436.1"/>
    <property type="molecule type" value="Genomic_DNA"/>
</dbReference>
<feature type="active site" evidence="2 3">
    <location>
        <position position="314"/>
    </location>
</feature>
<dbReference type="AlphaFoldDB" id="A0AAX2CLZ4"/>
<comment type="subunit">
    <text evidence="2">Homodimer.</text>
</comment>
<feature type="domain" description="AB hydrolase-1" evidence="4">
    <location>
        <begin position="81"/>
        <end position="228"/>
    </location>
</feature>
<dbReference type="InterPro" id="IPR000073">
    <property type="entry name" value="AB_hydrolase_1"/>
</dbReference>
<dbReference type="RefSeq" id="WP_012095866.1">
    <property type="nucleotide sequence ID" value="NZ_CP024096.1"/>
</dbReference>
<dbReference type="HAMAP" id="MF_00296">
    <property type="entry name" value="MetX_acyltransf"/>
    <property type="match status" value="1"/>
</dbReference>
<dbReference type="Proteomes" id="UP000242164">
    <property type="component" value="Unassembled WGS sequence"/>
</dbReference>
<dbReference type="PIRSF" id="PIRSF000443">
    <property type="entry name" value="Homoser_Ac_trans"/>
    <property type="match status" value="1"/>
</dbReference>
<dbReference type="PANTHER" id="PTHR32268:SF11">
    <property type="entry name" value="HOMOSERINE O-ACETYLTRANSFERASE"/>
    <property type="match status" value="1"/>
</dbReference>
<evidence type="ECO:0000256" key="1">
    <source>
        <dbReference type="ARBA" id="ARBA00022679"/>
    </source>
</evidence>
<dbReference type="GO" id="GO:0005737">
    <property type="term" value="C:cytoplasm"/>
    <property type="evidence" value="ECO:0007669"/>
    <property type="project" value="UniProtKB-SubCell"/>
</dbReference>
<dbReference type="Pfam" id="PF00561">
    <property type="entry name" value="Abhydrolase_1"/>
    <property type="match status" value="1"/>
</dbReference>
<keyword evidence="2" id="KW-0963">Cytoplasm</keyword>
<comment type="similarity">
    <text evidence="2">Belongs to the AB hydrolase superfamily. MetX family.</text>
</comment>
<comment type="caution">
    <text evidence="2">Lacks conserved residue(s) required for the propagation of feature annotation.</text>
</comment>
<evidence type="ECO:0000313" key="6">
    <source>
        <dbReference type="Proteomes" id="UP000242164"/>
    </source>
</evidence>
<dbReference type="Gene3D" id="3.40.50.1820">
    <property type="entry name" value="alpha/beta hydrolase"/>
    <property type="match status" value="1"/>
</dbReference>
<dbReference type="EC" id="2.3.1.-" evidence="2"/>
<dbReference type="InterPro" id="IPR029058">
    <property type="entry name" value="AB_hydrolase_fold"/>
</dbReference>
<feature type="active site" evidence="3">
    <location>
        <position position="347"/>
    </location>
</feature>
<keyword evidence="1 2" id="KW-0808">Transferase</keyword>
<dbReference type="InterPro" id="IPR008220">
    <property type="entry name" value="HAT_MetX-like"/>
</dbReference>
<protein>
    <recommendedName>
        <fullName evidence="2">Probable acyltransferase</fullName>
        <ecNumber evidence="2">2.3.1.-</ecNumber>
    </recommendedName>
</protein>
<dbReference type="SUPFAM" id="SSF53474">
    <property type="entry name" value="alpha/beta-Hydrolases"/>
    <property type="match status" value="1"/>
</dbReference>
<dbReference type="GeneID" id="33898647"/>